<dbReference type="GO" id="GO:0003995">
    <property type="term" value="F:acyl-CoA dehydrogenase activity"/>
    <property type="evidence" value="ECO:0007669"/>
    <property type="project" value="TreeGrafter"/>
</dbReference>
<dbReference type="InterPro" id="IPR037069">
    <property type="entry name" value="AcylCoA_DH/ox_N_sf"/>
</dbReference>
<dbReference type="InterPro" id="IPR013786">
    <property type="entry name" value="AcylCoA_DH/ox_N"/>
</dbReference>
<dbReference type="SUPFAM" id="SSF56645">
    <property type="entry name" value="Acyl-CoA dehydrogenase NM domain-like"/>
    <property type="match status" value="1"/>
</dbReference>
<feature type="domain" description="Acyl-CoA dehydrogenase/oxidase N-terminal" evidence="7">
    <location>
        <begin position="8"/>
        <end position="115"/>
    </location>
</feature>
<dbReference type="InterPro" id="IPR009100">
    <property type="entry name" value="AcylCoA_DH/oxidase_NM_dom_sf"/>
</dbReference>
<accession>A0A381P9H0</accession>
<dbReference type="Pfam" id="PF02771">
    <property type="entry name" value="Acyl-CoA_dh_N"/>
    <property type="match status" value="1"/>
</dbReference>
<organism evidence="8">
    <name type="scientific">marine metagenome</name>
    <dbReference type="NCBI Taxonomy" id="408172"/>
    <lineage>
        <taxon>unclassified sequences</taxon>
        <taxon>metagenomes</taxon>
        <taxon>ecological metagenomes</taxon>
    </lineage>
</organism>
<evidence type="ECO:0000256" key="2">
    <source>
        <dbReference type="ARBA" id="ARBA00009347"/>
    </source>
</evidence>
<dbReference type="GO" id="GO:0005737">
    <property type="term" value="C:cytoplasm"/>
    <property type="evidence" value="ECO:0007669"/>
    <property type="project" value="TreeGrafter"/>
</dbReference>
<dbReference type="Gene3D" id="2.40.110.10">
    <property type="entry name" value="Butyryl-CoA Dehydrogenase, subunit A, domain 2"/>
    <property type="match status" value="1"/>
</dbReference>
<comment type="similarity">
    <text evidence="2">Belongs to the acyl-CoA dehydrogenase family.</text>
</comment>
<dbReference type="EMBL" id="UINC01000920">
    <property type="protein sequence ID" value="SUZ63615.1"/>
    <property type="molecule type" value="Genomic_DNA"/>
</dbReference>
<dbReference type="Gene3D" id="1.10.540.10">
    <property type="entry name" value="Acyl-CoA dehydrogenase/oxidase, N-terminal domain"/>
    <property type="match status" value="1"/>
</dbReference>
<reference evidence="8" key="1">
    <citation type="submission" date="2018-05" db="EMBL/GenBank/DDBJ databases">
        <authorList>
            <person name="Lanie J.A."/>
            <person name="Ng W.-L."/>
            <person name="Kazmierczak K.M."/>
            <person name="Andrzejewski T.M."/>
            <person name="Davidsen T.M."/>
            <person name="Wayne K.J."/>
            <person name="Tettelin H."/>
            <person name="Glass J.I."/>
            <person name="Rusch D."/>
            <person name="Podicherti R."/>
            <person name="Tsui H.-C.T."/>
            <person name="Winkler M.E."/>
        </authorList>
    </citation>
    <scope>NUCLEOTIDE SEQUENCE</scope>
</reference>
<evidence type="ECO:0000313" key="8">
    <source>
        <dbReference type="EMBL" id="SUZ63615.1"/>
    </source>
</evidence>
<dbReference type="PANTHER" id="PTHR48083:SF2">
    <property type="entry name" value="MEDIUM-CHAIN SPECIFIC ACYL-COA DEHYDROGENASE, MITOCHONDRIAL"/>
    <property type="match status" value="1"/>
</dbReference>
<keyword evidence="3" id="KW-0285">Flavoprotein</keyword>
<name>A0A381P9H0_9ZZZZ</name>
<sequence>MPELLSSELVRLRDDVVDLGNNVLLPMLSDSSLSSSERHRAIVESSKNLGLFGMTQPKEFGGSSASLLELTMVRDTLGSLNLSHLPGIFGPGPGVLAGVEEPLKSHYLAPVLAGEKRGAFGFTEPDSAERATWATLGSGELTVNGQKSYVTGGADADFVNTLVEIEGHGPAMVLIDTSFDGVLIKNTFGSVDGTHHAYIEFHNVVVPETHIIGKPGEGMPRALGQIGNTRLAFAADSVGLARWVIDFVEKHLAAPHRSGEPLSTREGVRMRYADMRIKAFAARSMVYRTARLGDAGENIVNEGIACKVFATEAIGDIVDWGIQLVGGIALRSGHPLEALYRRVRALRLAEGASDVLRLNLARGRFELDKGRL</sequence>
<dbReference type="CDD" id="cd00567">
    <property type="entry name" value="ACAD"/>
    <property type="match status" value="1"/>
</dbReference>
<keyword evidence="4" id="KW-0274">FAD</keyword>
<dbReference type="InterPro" id="IPR036250">
    <property type="entry name" value="AcylCo_DH-like_C"/>
</dbReference>
<dbReference type="AlphaFoldDB" id="A0A381P9H0"/>
<keyword evidence="5" id="KW-0560">Oxidoreductase</keyword>
<dbReference type="GO" id="GO:0050660">
    <property type="term" value="F:flavin adenine dinucleotide binding"/>
    <property type="evidence" value="ECO:0007669"/>
    <property type="project" value="InterPro"/>
</dbReference>
<dbReference type="GO" id="GO:0033539">
    <property type="term" value="P:fatty acid beta-oxidation using acyl-CoA dehydrogenase"/>
    <property type="evidence" value="ECO:0007669"/>
    <property type="project" value="TreeGrafter"/>
</dbReference>
<dbReference type="PANTHER" id="PTHR48083">
    <property type="entry name" value="MEDIUM-CHAIN SPECIFIC ACYL-COA DEHYDROGENASE, MITOCHONDRIAL-RELATED"/>
    <property type="match status" value="1"/>
</dbReference>
<evidence type="ECO:0000256" key="3">
    <source>
        <dbReference type="ARBA" id="ARBA00022630"/>
    </source>
</evidence>
<evidence type="ECO:0008006" key="9">
    <source>
        <dbReference type="Google" id="ProtNLM"/>
    </source>
</evidence>
<comment type="cofactor">
    <cofactor evidence="1">
        <name>FAD</name>
        <dbReference type="ChEBI" id="CHEBI:57692"/>
    </cofactor>
</comment>
<dbReference type="InterPro" id="IPR009075">
    <property type="entry name" value="AcylCo_DH/oxidase_C"/>
</dbReference>
<evidence type="ECO:0000256" key="5">
    <source>
        <dbReference type="ARBA" id="ARBA00023002"/>
    </source>
</evidence>
<proteinExistence type="inferred from homology"/>
<feature type="domain" description="Acyl-CoA dehydrogenase/oxidase C-terminal" evidence="6">
    <location>
        <begin position="216"/>
        <end position="363"/>
    </location>
</feature>
<dbReference type="InterPro" id="IPR046373">
    <property type="entry name" value="Acyl-CoA_Oxase/DH_mid-dom_sf"/>
</dbReference>
<dbReference type="Pfam" id="PF00441">
    <property type="entry name" value="Acyl-CoA_dh_1"/>
    <property type="match status" value="1"/>
</dbReference>
<gene>
    <name evidence="8" type="ORF">METZ01_LOCUS16469</name>
</gene>
<evidence type="ECO:0000256" key="1">
    <source>
        <dbReference type="ARBA" id="ARBA00001974"/>
    </source>
</evidence>
<dbReference type="InterPro" id="IPR050741">
    <property type="entry name" value="Acyl-CoA_dehydrogenase"/>
</dbReference>
<evidence type="ECO:0000256" key="4">
    <source>
        <dbReference type="ARBA" id="ARBA00022827"/>
    </source>
</evidence>
<protein>
    <recommendedName>
        <fullName evidence="9">Acyl-CoA dehydrogenase/oxidase C-terminal domain-containing protein</fullName>
    </recommendedName>
</protein>
<dbReference type="Gene3D" id="1.20.140.10">
    <property type="entry name" value="Butyryl-CoA Dehydrogenase, subunit A, domain 3"/>
    <property type="match status" value="1"/>
</dbReference>
<evidence type="ECO:0000259" key="6">
    <source>
        <dbReference type="Pfam" id="PF00441"/>
    </source>
</evidence>
<evidence type="ECO:0000259" key="7">
    <source>
        <dbReference type="Pfam" id="PF02771"/>
    </source>
</evidence>
<dbReference type="SUPFAM" id="SSF47203">
    <property type="entry name" value="Acyl-CoA dehydrogenase C-terminal domain-like"/>
    <property type="match status" value="1"/>
</dbReference>